<evidence type="ECO:0000313" key="2">
    <source>
        <dbReference type="EMBL" id="OGK16345.1"/>
    </source>
</evidence>
<dbReference type="SUPFAM" id="SSF53448">
    <property type="entry name" value="Nucleotide-diphospho-sugar transferases"/>
    <property type="match status" value="1"/>
</dbReference>
<dbReference type="Gene3D" id="3.90.550.10">
    <property type="entry name" value="Spore Coat Polysaccharide Biosynthesis Protein SpsA, Chain A"/>
    <property type="match status" value="1"/>
</dbReference>
<dbReference type="EMBL" id="MFZF01000017">
    <property type="protein sequence ID" value="OGK16345.1"/>
    <property type="molecule type" value="Genomic_DNA"/>
</dbReference>
<reference evidence="2 3" key="1">
    <citation type="journal article" date="2016" name="Nat. Commun.">
        <title>Thousands of microbial genomes shed light on interconnected biogeochemical processes in an aquifer system.</title>
        <authorList>
            <person name="Anantharaman K."/>
            <person name="Brown C.T."/>
            <person name="Hug L.A."/>
            <person name="Sharon I."/>
            <person name="Castelle C.J."/>
            <person name="Probst A.J."/>
            <person name="Thomas B.C."/>
            <person name="Singh A."/>
            <person name="Wilkins M.J."/>
            <person name="Karaoz U."/>
            <person name="Brodie E.L."/>
            <person name="Williams K.H."/>
            <person name="Hubbard S.S."/>
            <person name="Banfield J.F."/>
        </authorList>
    </citation>
    <scope>NUCLEOTIDE SEQUENCE [LARGE SCALE GENOMIC DNA]</scope>
</reference>
<dbReference type="Pfam" id="PF00535">
    <property type="entry name" value="Glycos_transf_2"/>
    <property type="match status" value="1"/>
</dbReference>
<name>A0A1F7GC39_9BACT</name>
<comment type="caution">
    <text evidence="2">The sequence shown here is derived from an EMBL/GenBank/DDBJ whole genome shotgun (WGS) entry which is preliminary data.</text>
</comment>
<dbReference type="PANTHER" id="PTHR43630:SF2">
    <property type="entry name" value="GLYCOSYLTRANSFERASE"/>
    <property type="match status" value="1"/>
</dbReference>
<proteinExistence type="predicted"/>
<evidence type="ECO:0000313" key="3">
    <source>
        <dbReference type="Proteomes" id="UP000178372"/>
    </source>
</evidence>
<organism evidence="2 3">
    <name type="scientific">Candidatus Roizmanbacteria bacterium RIFCSPHIGHO2_01_FULL_39_12b</name>
    <dbReference type="NCBI Taxonomy" id="1802030"/>
    <lineage>
        <taxon>Bacteria</taxon>
        <taxon>Candidatus Roizmaniibacteriota</taxon>
    </lineage>
</organism>
<gene>
    <name evidence="2" type="ORF">A2690_01155</name>
</gene>
<protein>
    <recommendedName>
        <fullName evidence="1">Glycosyltransferase 2-like domain-containing protein</fullName>
    </recommendedName>
</protein>
<dbReference type="AlphaFoldDB" id="A0A1F7GC39"/>
<dbReference type="InterPro" id="IPR001173">
    <property type="entry name" value="Glyco_trans_2-like"/>
</dbReference>
<dbReference type="Proteomes" id="UP000178372">
    <property type="component" value="Unassembled WGS sequence"/>
</dbReference>
<dbReference type="CDD" id="cd02511">
    <property type="entry name" value="Beta4Glucosyltransferase"/>
    <property type="match status" value="1"/>
</dbReference>
<sequence length="252" mass="29638">MLTVLIITLNARELIEETLECVLRITKDIIIVDNGSTDNTLDIARKYHAKILNYSGRNLGKQRILGLKNVKTEWILVLDADERLSKELQNEIKEILSKKTKYDGFFIPYQNHFLGKPINYGGEDYSMIRLFKKDKIVISPDLVHEGFSIPNGNIGKLEGKILHYSYRSLSQTFSKFHDYALREAQQKFVKKERSNLKKIFMYPPHMFWARFIKDKGYKDSAFRIPLDLGFAYMEFMTYLILAFKNLRTYYHL</sequence>
<dbReference type="InterPro" id="IPR029044">
    <property type="entry name" value="Nucleotide-diphossugar_trans"/>
</dbReference>
<accession>A0A1F7GC39</accession>
<feature type="domain" description="Glycosyltransferase 2-like" evidence="1">
    <location>
        <begin position="3"/>
        <end position="95"/>
    </location>
</feature>
<evidence type="ECO:0000259" key="1">
    <source>
        <dbReference type="Pfam" id="PF00535"/>
    </source>
</evidence>
<dbReference type="PANTHER" id="PTHR43630">
    <property type="entry name" value="POLY-BETA-1,6-N-ACETYL-D-GLUCOSAMINE SYNTHASE"/>
    <property type="match status" value="1"/>
</dbReference>